<dbReference type="AlphaFoldDB" id="A0A0H5R659"/>
<organism evidence="1">
    <name type="scientific">Spongospora subterranea</name>
    <dbReference type="NCBI Taxonomy" id="70186"/>
    <lineage>
        <taxon>Eukaryota</taxon>
        <taxon>Sar</taxon>
        <taxon>Rhizaria</taxon>
        <taxon>Endomyxa</taxon>
        <taxon>Phytomyxea</taxon>
        <taxon>Plasmodiophorida</taxon>
        <taxon>Plasmodiophoridae</taxon>
        <taxon>Spongospora</taxon>
    </lineage>
</organism>
<proteinExistence type="predicted"/>
<evidence type="ECO:0008006" key="2">
    <source>
        <dbReference type="Google" id="ProtNLM"/>
    </source>
</evidence>
<feature type="non-terminal residue" evidence="1">
    <location>
        <position position="1"/>
    </location>
</feature>
<name>A0A0H5R659_9EUKA</name>
<reference evidence="1" key="1">
    <citation type="submission" date="2015-04" db="EMBL/GenBank/DDBJ databases">
        <title>The genome sequence of the plant pathogenic Rhizarian Plasmodiophora brassicae reveals insights in its biotrophic life cycle and the origin of chitin synthesis.</title>
        <authorList>
            <person name="Schwelm A."/>
            <person name="Fogelqvist J."/>
            <person name="Knaust A."/>
            <person name="Julke S."/>
            <person name="Lilja T."/>
            <person name="Dhandapani V."/>
            <person name="Bonilla-Rosso G."/>
            <person name="Karlsson M."/>
            <person name="Shevchenko A."/>
            <person name="Choi S.R."/>
            <person name="Kim H.G."/>
            <person name="Park J.Y."/>
            <person name="Lim Y.P."/>
            <person name="Ludwig-Muller J."/>
            <person name="Dixelius C."/>
        </authorList>
    </citation>
    <scope>NUCLEOTIDE SEQUENCE</scope>
    <source>
        <tissue evidence="1">Potato root galls</tissue>
    </source>
</reference>
<evidence type="ECO:0000313" key="1">
    <source>
        <dbReference type="EMBL" id="CRZ09321.1"/>
    </source>
</evidence>
<dbReference type="EMBL" id="HACM01008879">
    <property type="protein sequence ID" value="CRZ09321.1"/>
    <property type="molecule type" value="Transcribed_RNA"/>
</dbReference>
<protein>
    <recommendedName>
        <fullName evidence="2">PD-(D/E)XK endonuclease-like domain-containing protein</fullName>
    </recommendedName>
</protein>
<sequence>LISQFAPLHIPMRRLWDNKIQTDEMNRSDVARDMCLALIQVHAKQRELKERKAAVRSKLNAQGMKASLIEFIISAMDLSIDMADSCIELTSMMALNAASCDEKPVSSTSITVRDAKAEPVIKKAPERKEVIRSSDTVDRTCVQPKANVTIPTSKQTWSNMSSQYRSVPGALPIDGPLMFNEGNRTRNSCLSIPYYVSTLFPKFDADKVLDSYYERWQEDPDSKYFNLDRKTIKQQWSSSGRKAFRLRTLLHRFINAFFRGKSFDDFDQVGDEVLEQFATFHELFGPFSKVSPEQKLVHPSLLLAGTVDFISNGSSPDSVIIYYWKRTSKDLSPDADIFQYCREEGLKHLPDNLYTKSALQLNLYKYIIEKVYGVEVENMFLVQFSDDGDHNVFHIDEMENEVNAIVKLRTEALMGI</sequence>
<accession>A0A0H5R659</accession>